<accession>A0A371I0K1</accession>
<dbReference type="InterPro" id="IPR021109">
    <property type="entry name" value="Peptidase_aspartic_dom_sf"/>
</dbReference>
<dbReference type="PANTHER" id="PTHR33067:SF15">
    <property type="entry name" value="RNA-DIRECTED DNA POLYMERASE"/>
    <property type="match status" value="1"/>
</dbReference>
<evidence type="ECO:0000313" key="2">
    <source>
        <dbReference type="Proteomes" id="UP000257109"/>
    </source>
</evidence>
<gene>
    <name evidence="1" type="ORF">CR513_07220</name>
</gene>
<dbReference type="AlphaFoldDB" id="A0A371I0K1"/>
<protein>
    <submittedName>
        <fullName evidence="1">Uncharacterized protein</fullName>
    </submittedName>
</protein>
<proteinExistence type="predicted"/>
<sequence>MELCTNKREKMKGNVEVGRNVSALMQPTMPKKCSDLGTFSIPCTKCKCNFDAMLDLDTSINVIPSSICRSLRLGALEPIGIVTQLANRSIAHPLGILDDMVMQVSDMISPIDFYVLDMKDELSSKGCKLILGRPFLKTTKTKIVVHAGTLSMEFGHNRVEYNIFVVMKHPTQNHLVFYLDVIDQLGDYYINLHSEFPDFDDFTDYDCTCTRLTECPICLQISSVINASARVVDIIESVAVQSPLLSIVQPLQPPVIIANKPQTEQKEWLLQELKKLGDFYEHLVKHSNL</sequence>
<dbReference type="Proteomes" id="UP000257109">
    <property type="component" value="Unassembled WGS sequence"/>
</dbReference>
<dbReference type="OrthoDB" id="1424255at2759"/>
<name>A0A371I0K1_MUCPR</name>
<keyword evidence="2" id="KW-1185">Reference proteome</keyword>
<dbReference type="EMBL" id="QJKJ01001255">
    <property type="protein sequence ID" value="RDY08539.1"/>
    <property type="molecule type" value="Genomic_DNA"/>
</dbReference>
<feature type="non-terminal residue" evidence="1">
    <location>
        <position position="1"/>
    </location>
</feature>
<comment type="caution">
    <text evidence="1">The sequence shown here is derived from an EMBL/GenBank/DDBJ whole genome shotgun (WGS) entry which is preliminary data.</text>
</comment>
<reference evidence="1" key="1">
    <citation type="submission" date="2018-05" db="EMBL/GenBank/DDBJ databases">
        <title>Draft genome of Mucuna pruriens seed.</title>
        <authorList>
            <person name="Nnadi N.E."/>
            <person name="Vos R."/>
            <person name="Hasami M.H."/>
            <person name="Devisetty U.K."/>
            <person name="Aguiy J.C."/>
        </authorList>
    </citation>
    <scope>NUCLEOTIDE SEQUENCE [LARGE SCALE GENOMIC DNA]</scope>
    <source>
        <strain evidence="1">JCA_2017</strain>
    </source>
</reference>
<dbReference type="CDD" id="cd00303">
    <property type="entry name" value="retropepsin_like"/>
    <property type="match status" value="1"/>
</dbReference>
<dbReference type="PANTHER" id="PTHR33067">
    <property type="entry name" value="RNA-DIRECTED DNA POLYMERASE-RELATED"/>
    <property type="match status" value="1"/>
</dbReference>
<organism evidence="1 2">
    <name type="scientific">Mucuna pruriens</name>
    <name type="common">Velvet bean</name>
    <name type="synonym">Dolichos pruriens</name>
    <dbReference type="NCBI Taxonomy" id="157652"/>
    <lineage>
        <taxon>Eukaryota</taxon>
        <taxon>Viridiplantae</taxon>
        <taxon>Streptophyta</taxon>
        <taxon>Embryophyta</taxon>
        <taxon>Tracheophyta</taxon>
        <taxon>Spermatophyta</taxon>
        <taxon>Magnoliopsida</taxon>
        <taxon>eudicotyledons</taxon>
        <taxon>Gunneridae</taxon>
        <taxon>Pentapetalae</taxon>
        <taxon>rosids</taxon>
        <taxon>fabids</taxon>
        <taxon>Fabales</taxon>
        <taxon>Fabaceae</taxon>
        <taxon>Papilionoideae</taxon>
        <taxon>50 kb inversion clade</taxon>
        <taxon>NPAAA clade</taxon>
        <taxon>indigoferoid/millettioid clade</taxon>
        <taxon>Phaseoleae</taxon>
        <taxon>Mucuna</taxon>
    </lineage>
</organism>
<dbReference type="Gene3D" id="2.40.70.10">
    <property type="entry name" value="Acid Proteases"/>
    <property type="match status" value="1"/>
</dbReference>
<feature type="non-terminal residue" evidence="1">
    <location>
        <position position="289"/>
    </location>
</feature>
<evidence type="ECO:0000313" key="1">
    <source>
        <dbReference type="EMBL" id="RDY08539.1"/>
    </source>
</evidence>